<feature type="compositionally biased region" description="Basic and acidic residues" evidence="3">
    <location>
        <begin position="361"/>
        <end position="403"/>
    </location>
</feature>
<evidence type="ECO:0000256" key="1">
    <source>
        <dbReference type="PROSITE-ProRule" id="PRU00649"/>
    </source>
</evidence>
<dbReference type="Gene3D" id="1.20.930.10">
    <property type="entry name" value="Conserved domain common to transcription factors TFIIS, elongin A, CRSP70"/>
    <property type="match status" value="1"/>
</dbReference>
<dbReference type="Proteomes" id="UP001652620">
    <property type="component" value="Chromosome 1"/>
</dbReference>
<feature type="compositionally biased region" description="Basic and acidic residues" evidence="3">
    <location>
        <begin position="282"/>
        <end position="300"/>
    </location>
</feature>
<dbReference type="PROSITE" id="PS51319">
    <property type="entry name" value="TFIIS_N"/>
    <property type="match status" value="1"/>
</dbReference>
<dbReference type="Pfam" id="PF08711">
    <property type="entry name" value="Med26"/>
    <property type="match status" value="1"/>
</dbReference>
<evidence type="ECO:0000313" key="9">
    <source>
        <dbReference type="RefSeq" id="XP_049305113.1"/>
    </source>
</evidence>
<name>A0ABM3J798_BACDO</name>
<feature type="domain" description="TFIIS N-terminal" evidence="5">
    <location>
        <begin position="71"/>
        <end position="145"/>
    </location>
</feature>
<dbReference type="InterPro" id="IPR035441">
    <property type="entry name" value="TFIIS/LEDGF_dom_sf"/>
</dbReference>
<dbReference type="PANTHER" id="PTHR46557:SF1">
    <property type="entry name" value="SERINE_THREONINE-PROTEIN PHOSPHATASE 1 REGULATORY SUBUNIT 10"/>
    <property type="match status" value="1"/>
</dbReference>
<dbReference type="OrthoDB" id="2138378at2759"/>
<feature type="compositionally biased region" description="Low complexity" evidence="3">
    <location>
        <begin position="1154"/>
        <end position="1172"/>
    </location>
</feature>
<feature type="compositionally biased region" description="Basic and acidic residues" evidence="3">
    <location>
        <begin position="503"/>
        <end position="522"/>
    </location>
</feature>
<dbReference type="RefSeq" id="XP_049305109.1">
    <property type="nucleotide sequence ID" value="XM_049449152.1"/>
</dbReference>
<evidence type="ECO:0000313" key="7">
    <source>
        <dbReference type="RefSeq" id="XP_011210095.2"/>
    </source>
</evidence>
<feature type="compositionally biased region" description="Gly residues" evidence="3">
    <location>
        <begin position="1183"/>
        <end position="1203"/>
    </location>
</feature>
<feature type="compositionally biased region" description="Low complexity" evidence="3">
    <location>
        <begin position="615"/>
        <end position="624"/>
    </location>
</feature>
<feature type="region of interest" description="Disordered" evidence="3">
    <location>
        <begin position="271"/>
        <end position="658"/>
    </location>
</feature>
<feature type="compositionally biased region" description="Basic and acidic residues" evidence="3">
    <location>
        <begin position="564"/>
        <end position="573"/>
    </location>
</feature>
<feature type="compositionally biased region" description="Basic and acidic residues" evidence="3">
    <location>
        <begin position="811"/>
        <end position="822"/>
    </location>
</feature>
<feature type="compositionally biased region" description="Pro residues" evidence="3">
    <location>
        <begin position="823"/>
        <end position="834"/>
    </location>
</feature>
<sequence length="1238" mass="134829">MPRIVPLQLLKCLKVLLDDNGGILSIGEVKRIAGLMNRYSKKLVSKCIYVQILKVTKTELLGEFMGVGGWSLVYNWLNDAIRAMNWPLVQEILELLLLCPVDVDRLKINSAPKLVKGLCRDGGNEGVRILAKRLVEQWLKVVTENTTTAQVESSPQQSVIGGAIPNVSTIPAIQTTPVIRQDSKIPQTSNIPLKVKGPSVVQRPLSNSAEQDPLADVTDVPPEPSTYAPTPAQKKASEAGLVFKLVYKDGQQVLTKVPKTNQLAASVVDVEQNAQGNENEGECEKMDHDGENDANMKGDTEADGGTGAQEEEEETDRTVDSTIIEEEEDTRTSTDKQDKDSESSADEESQITPDSNMLSIEQRKKSIDTESEKSISREHRSSKDSRDSKSRDKENKVDKDRKSSSSSSHKSSGHKSKSSSSSKSKSSSSSSSHRSSSDKHRSDKDRSSSSKDKDRKEGSSSSSSSSKHRSSSSSSKSSSSTSSKDKHRDKDKEKSANISFSSHKKEKEREKETPNEKDKESSSKLSTSEKLSRIPKKQKDESEADLTKPTSITIPSKKASMSIEIRRDSEKAKTVKTYKSQFRSHGLTEEAPPPPSRKGLKKPVSSVSAPGTVIPTSLPSSLKRPSPPPSSSDSPTQKKSKIDINNLTVANEKPGAIKLIAPKKIQTLVETNLFSDALSAATGPKKVTKRKRPTTPGPGQNKEGPSPPTSPDAPKVAPLKFYQDTLDETKSEDKSDKENDSKDNNNKSEDLDSGDKGNSTEDDDDIPLKKVKEDIEQKVLREQKTSDDGSDATLTKSGGSVDITGSDGEEDVAKKSSEEDAPKPPGPGCGPNGPPGVLMLHRRKGPKKKLTWRPQEQLEQIRYFELDETERVNVTKAQSFMDMKNLERFSERDAINIARRGFTHEDNMRPLTEWRPLIEVDGVPPHPNGNQSKQRKVQAEREMTTLRALYFSHSMIPDSPAEAELEPHFAVDIPVIPLEDITGNPDAVSDYTNMPWPEPKTSPKSTENSLPNVGNLPTAQVNTLPPNNLNTYPGFMPQYAGVAANNLLATQMQMPRPVPTPAAGPGPHPAWQTGNFNGNLAMGPMPGGPPVQQQNMMGPFGPGAGNPQWQMHGGNQYGPAQGPFNNAPNFGPMGLMPPRVMPNMPPANLFERNNMNNNHHNNNNQNRNNGGNWRTGSNFQDNNGGGNWRSGGGGGGQNRGGGGGGGNSNNGVCKAFMRGHCRLGKSCKFIHPNKSKRI</sequence>
<evidence type="ECO:0000259" key="5">
    <source>
        <dbReference type="PROSITE" id="PS51319"/>
    </source>
</evidence>
<feature type="region of interest" description="Disordered" evidence="3">
    <location>
        <begin position="204"/>
        <end position="235"/>
    </location>
</feature>
<dbReference type="RefSeq" id="XP_049305113.1">
    <property type="nucleotide sequence ID" value="XM_049449156.1"/>
</dbReference>
<comment type="subcellular location">
    <subcellularLocation>
        <location evidence="1">Nucleus</location>
    </subcellularLocation>
</comment>
<feature type="compositionally biased region" description="Basic and acidic residues" evidence="3">
    <location>
        <begin position="330"/>
        <end position="342"/>
    </location>
</feature>
<keyword evidence="6" id="KW-1185">Reference proteome</keyword>
<dbReference type="PANTHER" id="PTHR46557">
    <property type="entry name" value="SERINE/THREONINE-PROTEIN PHOSPHATASE 1 REGULATORY SUBUNIT 10-RELATED"/>
    <property type="match status" value="1"/>
</dbReference>
<proteinExistence type="predicted"/>
<evidence type="ECO:0000313" key="6">
    <source>
        <dbReference type="Proteomes" id="UP001652620"/>
    </source>
</evidence>
<evidence type="ECO:0000313" key="8">
    <source>
        <dbReference type="RefSeq" id="XP_049305109.1"/>
    </source>
</evidence>
<feature type="zinc finger region" description="C3H1-type" evidence="2">
    <location>
        <begin position="1207"/>
        <end position="1234"/>
    </location>
</feature>
<dbReference type="InterPro" id="IPR017923">
    <property type="entry name" value="TFIIS_N"/>
</dbReference>
<feature type="domain" description="C3H1-type" evidence="4">
    <location>
        <begin position="1207"/>
        <end position="1234"/>
    </location>
</feature>
<dbReference type="GeneID" id="105230808"/>
<keyword evidence="1" id="KW-0539">Nucleus</keyword>
<reference evidence="6 7" key="1">
    <citation type="submission" date="2025-05" db="UniProtKB">
        <authorList>
            <consortium name="RefSeq"/>
        </authorList>
    </citation>
    <scope>NUCLEOTIDE SEQUENCE [LARGE SCALE GENOMIC DNA]</scope>
    <source>
        <tissue evidence="7 8">Adult</tissue>
    </source>
</reference>
<feature type="compositionally biased region" description="Basic and acidic residues" evidence="3">
    <location>
        <begin position="435"/>
        <end position="458"/>
    </location>
</feature>
<evidence type="ECO:0000259" key="4">
    <source>
        <dbReference type="PROSITE" id="PS50103"/>
    </source>
</evidence>
<keyword evidence="2" id="KW-0862">Zinc</keyword>
<dbReference type="InterPro" id="IPR000571">
    <property type="entry name" value="Znf_CCCH"/>
</dbReference>
<dbReference type="Pfam" id="PF00642">
    <property type="entry name" value="zf-CCCH"/>
    <property type="match status" value="1"/>
</dbReference>
<dbReference type="SUPFAM" id="SSF47676">
    <property type="entry name" value="Conserved domain common to transcription factors TFIIS, elongin A, CRSP70"/>
    <property type="match status" value="1"/>
</dbReference>
<accession>A0ABM3J798</accession>
<feature type="compositionally biased region" description="Basic and acidic residues" evidence="3">
    <location>
        <begin position="483"/>
        <end position="495"/>
    </location>
</feature>
<feature type="compositionally biased region" description="Low complexity" evidence="3">
    <location>
        <begin position="418"/>
        <end position="434"/>
    </location>
</feature>
<evidence type="ECO:0000256" key="3">
    <source>
        <dbReference type="SAM" id="MobiDB-lite"/>
    </source>
</evidence>
<dbReference type="Gene3D" id="3.30.1370.210">
    <property type="match status" value="1"/>
</dbReference>
<feature type="region of interest" description="Disordered" evidence="3">
    <location>
        <begin position="675"/>
        <end position="839"/>
    </location>
</feature>
<feature type="compositionally biased region" description="Low complexity" evidence="3">
    <location>
        <begin position="459"/>
        <end position="482"/>
    </location>
</feature>
<feature type="region of interest" description="Disordered" evidence="3">
    <location>
        <begin position="1154"/>
        <end position="1203"/>
    </location>
</feature>
<feature type="compositionally biased region" description="Basic and acidic residues" evidence="3">
    <location>
        <begin position="727"/>
        <end position="759"/>
    </location>
</feature>
<organism evidence="6 8">
    <name type="scientific">Bactrocera dorsalis</name>
    <name type="common">Oriental fruit fly</name>
    <name type="synonym">Dacus dorsalis</name>
    <dbReference type="NCBI Taxonomy" id="27457"/>
    <lineage>
        <taxon>Eukaryota</taxon>
        <taxon>Metazoa</taxon>
        <taxon>Ecdysozoa</taxon>
        <taxon>Arthropoda</taxon>
        <taxon>Hexapoda</taxon>
        <taxon>Insecta</taxon>
        <taxon>Pterygota</taxon>
        <taxon>Neoptera</taxon>
        <taxon>Endopterygota</taxon>
        <taxon>Diptera</taxon>
        <taxon>Brachycera</taxon>
        <taxon>Muscomorpha</taxon>
        <taxon>Tephritoidea</taxon>
        <taxon>Tephritidae</taxon>
        <taxon>Bactrocera</taxon>
        <taxon>Bactrocera</taxon>
    </lineage>
</organism>
<protein>
    <submittedName>
        <fullName evidence="7 8">Serine/threonine-protein phosphatase 1 regulatory subunit 10</fullName>
    </submittedName>
</protein>
<keyword evidence="2" id="KW-0863">Zinc-finger</keyword>
<dbReference type="SMART" id="SM00356">
    <property type="entry name" value="ZnF_C3H1"/>
    <property type="match status" value="1"/>
</dbReference>
<dbReference type="PROSITE" id="PS50103">
    <property type="entry name" value="ZF_C3H1"/>
    <property type="match status" value="1"/>
</dbReference>
<keyword evidence="2" id="KW-0479">Metal-binding</keyword>
<evidence type="ECO:0000256" key="2">
    <source>
        <dbReference type="PROSITE-ProRule" id="PRU00723"/>
    </source>
</evidence>
<gene>
    <name evidence="7 8 9" type="primary">LOC105230808</name>
</gene>
<feature type="compositionally biased region" description="Basic and acidic residues" evidence="3">
    <location>
        <begin position="766"/>
        <end position="787"/>
    </location>
</feature>
<dbReference type="RefSeq" id="XP_011210095.2">
    <property type="nucleotide sequence ID" value="XM_011211793.4"/>
</dbReference>